<dbReference type="SUPFAM" id="SSF56925">
    <property type="entry name" value="OMPA-like"/>
    <property type="match status" value="1"/>
</dbReference>
<dbReference type="InterPro" id="IPR054843">
    <property type="entry name" value="Slam_hemophilin_C"/>
</dbReference>
<gene>
    <name evidence="2" type="ORF">INP94_03630</name>
</gene>
<accession>A0A7M1NZ78</accession>
<evidence type="ECO:0000313" key="3">
    <source>
        <dbReference type="Proteomes" id="UP000595009"/>
    </source>
</evidence>
<dbReference type="NCBIfam" id="NF041636">
    <property type="entry name" value="slam_lipo"/>
    <property type="match status" value="1"/>
</dbReference>
<name>A0A7M1NZ78_HAEPA</name>
<dbReference type="EMBL" id="CP063120">
    <property type="protein sequence ID" value="QOR17981.1"/>
    <property type="molecule type" value="Genomic_DNA"/>
</dbReference>
<proteinExistence type="predicted"/>
<dbReference type="AlphaFoldDB" id="A0A7M1NZ78"/>
<organism evidence="2 3">
    <name type="scientific">Haemophilus parainfluenzae</name>
    <dbReference type="NCBI Taxonomy" id="729"/>
    <lineage>
        <taxon>Bacteria</taxon>
        <taxon>Pseudomonadati</taxon>
        <taxon>Pseudomonadota</taxon>
        <taxon>Gammaproteobacteria</taxon>
        <taxon>Pasteurellales</taxon>
        <taxon>Pasteurellaceae</taxon>
        <taxon>Haemophilus</taxon>
    </lineage>
</organism>
<protein>
    <submittedName>
        <fullName evidence="2">Transferrin-binding protein-like solute binding protein</fullName>
    </submittedName>
</protein>
<dbReference type="Proteomes" id="UP000595009">
    <property type="component" value="Chromosome"/>
</dbReference>
<dbReference type="Gene3D" id="2.40.160.90">
    <property type="match status" value="1"/>
</dbReference>
<dbReference type="InterPro" id="IPR001677">
    <property type="entry name" value="TbpB_B_D"/>
</dbReference>
<dbReference type="InterPro" id="IPR011250">
    <property type="entry name" value="OMP/PagP_B-barrel"/>
</dbReference>
<dbReference type="Pfam" id="PF01298">
    <property type="entry name" value="TbpB_B_D"/>
    <property type="match status" value="1"/>
</dbReference>
<reference evidence="2 3" key="1">
    <citation type="submission" date="2020-10" db="EMBL/GenBank/DDBJ databases">
        <title>Genomic diversity and antimicrobial resistance of Haemophilus colonising the airways of young children with cystic fibrosis.</title>
        <authorList>
            <person name="Watts S.C."/>
            <person name="Judd L.M."/>
            <person name="Carzino R."/>
            <person name="Ranganathan S."/>
            <person name="Holt K.E."/>
        </authorList>
    </citation>
    <scope>NUCLEOTIDE SEQUENCE [LARGE SCALE GENOMIC DNA]</scope>
    <source>
        <strain evidence="2 3">M1C137_2</strain>
    </source>
</reference>
<feature type="domain" description="Transferrin-binding protein B C-lobe/N-lobe beta-barrel" evidence="1">
    <location>
        <begin position="152"/>
        <end position="264"/>
    </location>
</feature>
<evidence type="ECO:0000313" key="2">
    <source>
        <dbReference type="EMBL" id="QOR17981.1"/>
    </source>
</evidence>
<sequence>MLSLNHVFKFGTTILTALVLSACGSSGGGGDNQDSSPVNNNELNQSNTLVNNNVVQQQANKKTGTAFIDDNGSFRRVTINGYNTTSINVEGINLEIGFPNISAGGWTKTTANDRRIDVCCGRYSDIRFGINDSLDDNGKFYLFYNGNPTLNMPTSGSASYSGQSILAIDITESDEDDYHIGNSQFSVDFGNKSLSGSLGINDIQYVNINASISGNSFNGYANTSLLPSSVASVEGKFYGEQAKQLAGLAEANDNNWAAAFGAQKQ</sequence>
<dbReference type="RefSeq" id="WP_197544051.1">
    <property type="nucleotide sequence ID" value="NZ_CP063120.1"/>
</dbReference>
<evidence type="ECO:0000259" key="1">
    <source>
        <dbReference type="Pfam" id="PF01298"/>
    </source>
</evidence>